<comment type="caution">
    <text evidence="2">The sequence shown here is derived from an EMBL/GenBank/DDBJ whole genome shotgun (WGS) entry which is preliminary data.</text>
</comment>
<evidence type="ECO:0000313" key="2">
    <source>
        <dbReference type="EMBL" id="PHH76590.1"/>
    </source>
</evidence>
<sequence length="187" mass="20319">MLVAIRNYIKSFYESLRSKSVRSKSLKRRKGSRPKYGHRSTNDPPALLTFGILLEEAVLEMLGDQGHLVFTESADADDVAAKAAAACHTKRSADVAAGGSVGVAYSTDGYDEMLSIPRAKRHKTEDGRGGDEVTSGHDDESRGECDAESEPHNQSQQAACQPGTIATVRKLLTAAPKRRRRLGMFDL</sequence>
<evidence type="ECO:0000256" key="1">
    <source>
        <dbReference type="SAM" id="MobiDB-lite"/>
    </source>
</evidence>
<feature type="region of interest" description="Disordered" evidence="1">
    <location>
        <begin position="23"/>
        <end position="42"/>
    </location>
</feature>
<gene>
    <name evidence="2" type="ORF">CDD80_1411</name>
</gene>
<protein>
    <submittedName>
        <fullName evidence="2">Uncharacterized protein</fullName>
    </submittedName>
</protein>
<dbReference type="AlphaFoldDB" id="A0A2C5Z9Y0"/>
<dbReference type="OrthoDB" id="2565191at2759"/>
<keyword evidence="3" id="KW-1185">Reference proteome</keyword>
<dbReference type="EMBL" id="NJES01000157">
    <property type="protein sequence ID" value="PHH76590.1"/>
    <property type="molecule type" value="Genomic_DNA"/>
</dbReference>
<dbReference type="STRING" id="2004952.A0A2C5Z9Y0"/>
<feature type="compositionally biased region" description="Basic and acidic residues" evidence="1">
    <location>
        <begin position="123"/>
        <end position="151"/>
    </location>
</feature>
<dbReference type="Proteomes" id="UP000226431">
    <property type="component" value="Unassembled WGS sequence"/>
</dbReference>
<reference evidence="2 3" key="1">
    <citation type="submission" date="2017-06" db="EMBL/GenBank/DDBJ databases">
        <title>Ant-infecting Ophiocordyceps genomes reveal a high diversity of potential behavioral manipulation genes and a possible major role for enterotoxins.</title>
        <authorList>
            <person name="De Bekker C."/>
            <person name="Evans H.C."/>
            <person name="Brachmann A."/>
            <person name="Hughes D.P."/>
        </authorList>
    </citation>
    <scope>NUCLEOTIDE SEQUENCE [LARGE SCALE GENOMIC DNA]</scope>
    <source>
        <strain evidence="2 3">Map16</strain>
    </source>
</reference>
<organism evidence="2 3">
    <name type="scientific">Ophiocordyceps camponoti-rufipedis</name>
    <dbReference type="NCBI Taxonomy" id="2004952"/>
    <lineage>
        <taxon>Eukaryota</taxon>
        <taxon>Fungi</taxon>
        <taxon>Dikarya</taxon>
        <taxon>Ascomycota</taxon>
        <taxon>Pezizomycotina</taxon>
        <taxon>Sordariomycetes</taxon>
        <taxon>Hypocreomycetidae</taxon>
        <taxon>Hypocreales</taxon>
        <taxon>Ophiocordycipitaceae</taxon>
        <taxon>Ophiocordyceps</taxon>
    </lineage>
</organism>
<name>A0A2C5Z9Y0_9HYPO</name>
<proteinExistence type="predicted"/>
<accession>A0A2C5Z9Y0</accession>
<feature type="compositionally biased region" description="Basic residues" evidence="1">
    <location>
        <begin position="23"/>
        <end position="38"/>
    </location>
</feature>
<feature type="region of interest" description="Disordered" evidence="1">
    <location>
        <begin position="117"/>
        <end position="163"/>
    </location>
</feature>
<evidence type="ECO:0000313" key="3">
    <source>
        <dbReference type="Proteomes" id="UP000226431"/>
    </source>
</evidence>